<dbReference type="EMBL" id="JACXXP010000040">
    <property type="protein sequence ID" value="MBD3906772.1"/>
    <property type="molecule type" value="Genomic_DNA"/>
</dbReference>
<dbReference type="Pfam" id="PF21983">
    <property type="entry name" value="NikA-like"/>
    <property type="match status" value="1"/>
</dbReference>
<evidence type="ECO:0000313" key="1">
    <source>
        <dbReference type="EMBL" id="MBD3906772.1"/>
    </source>
</evidence>
<dbReference type="Proteomes" id="UP000603715">
    <property type="component" value="Unassembled WGS sequence"/>
</dbReference>
<organism evidence="1 2">
    <name type="scientific">Chryseobacterium muglaense</name>
    <dbReference type="NCBI Taxonomy" id="2893752"/>
    <lineage>
        <taxon>Bacteria</taxon>
        <taxon>Pseudomonadati</taxon>
        <taxon>Bacteroidota</taxon>
        <taxon>Flavobacteriia</taxon>
        <taxon>Flavobacteriales</taxon>
        <taxon>Weeksellaceae</taxon>
        <taxon>Chryseobacterium group</taxon>
        <taxon>Chryseobacterium</taxon>
    </lineage>
</organism>
<accession>A0ABR8MBA1</accession>
<name>A0ABR8MBA1_9FLAO</name>
<keyword evidence="2" id="KW-1185">Reference proteome</keyword>
<sequence length="123" mass="14139">MKNKGGRPVVEDPKKRRDKHIGFYVTSDEYKKIIKNIPDNLSLSEGFRTLLLGNNKQIYVPINFEKYISEVNKIGSNINQIAKKINTTKEINNNDLSNIKSEIAILNKMFEDILTKLNSRIDS</sequence>
<protein>
    <submittedName>
        <fullName evidence="1">Plasmid mobilization relaxosome protein MobC</fullName>
    </submittedName>
</protein>
<dbReference type="SUPFAM" id="SSF58064">
    <property type="entry name" value="Influenza hemagglutinin (stalk)"/>
    <property type="match status" value="1"/>
</dbReference>
<comment type="caution">
    <text evidence="1">The sequence shown here is derived from an EMBL/GenBank/DDBJ whole genome shotgun (WGS) entry which is preliminary data.</text>
</comment>
<dbReference type="InterPro" id="IPR053842">
    <property type="entry name" value="NikA-like"/>
</dbReference>
<reference evidence="2" key="1">
    <citation type="submission" date="2023-07" db="EMBL/GenBank/DDBJ databases">
        <title>Description of novel Chryseobacterium sp. strain C-2.</title>
        <authorList>
            <person name="Saticioglu I.B."/>
        </authorList>
    </citation>
    <scope>NUCLEOTIDE SEQUENCE [LARGE SCALE GENOMIC DNA]</scope>
    <source>
        <strain evidence="2">C-2</strain>
    </source>
</reference>
<proteinExistence type="predicted"/>
<gene>
    <name evidence="1" type="primary">mobC</name>
    <name evidence="1" type="ORF">IEW27_19490</name>
</gene>
<dbReference type="RefSeq" id="WP_191181151.1">
    <property type="nucleotide sequence ID" value="NZ_JACXXP010000040.1"/>
</dbReference>
<evidence type="ECO:0000313" key="2">
    <source>
        <dbReference type="Proteomes" id="UP000603715"/>
    </source>
</evidence>